<dbReference type="InterPro" id="IPR041913">
    <property type="entry name" value="POLD3_sf"/>
</dbReference>
<feature type="compositionally biased region" description="Basic and acidic residues" evidence="5">
    <location>
        <begin position="238"/>
        <end position="262"/>
    </location>
</feature>
<accession>A0A6J2X4U7</accession>
<feature type="compositionally biased region" description="Basic residues" evidence="5">
    <location>
        <begin position="420"/>
        <end position="430"/>
    </location>
</feature>
<dbReference type="PANTHER" id="PTHR17598:SF13">
    <property type="entry name" value="DNA POLYMERASE DELTA SUBUNIT 3"/>
    <property type="match status" value="1"/>
</dbReference>
<dbReference type="GO" id="GO:1904161">
    <property type="term" value="P:DNA synthesis involved in UV-damage excision repair"/>
    <property type="evidence" value="ECO:0007669"/>
    <property type="project" value="TreeGrafter"/>
</dbReference>
<feature type="compositionally biased region" description="Basic and acidic residues" evidence="5">
    <location>
        <begin position="390"/>
        <end position="408"/>
    </location>
</feature>
<feature type="region of interest" description="Disordered" evidence="5">
    <location>
        <begin position="159"/>
        <end position="368"/>
    </location>
</feature>
<evidence type="ECO:0000256" key="1">
    <source>
        <dbReference type="ARBA" id="ARBA00004123"/>
    </source>
</evidence>
<dbReference type="InterPro" id="IPR019038">
    <property type="entry name" value="POLD3"/>
</dbReference>
<dbReference type="GeneID" id="115874869"/>
<gene>
    <name evidence="7" type="primary">LOC115874869</name>
</gene>
<dbReference type="RefSeq" id="XP_030746035.1">
    <property type="nucleotide sequence ID" value="XM_030890175.1"/>
</dbReference>
<dbReference type="AlphaFoldDB" id="A0A6J2X4U7"/>
<evidence type="ECO:0000313" key="6">
    <source>
        <dbReference type="Proteomes" id="UP000504635"/>
    </source>
</evidence>
<feature type="compositionally biased region" description="Basic and acidic residues" evidence="5">
    <location>
        <begin position="290"/>
        <end position="304"/>
    </location>
</feature>
<protein>
    <recommendedName>
        <fullName evidence="2">DNA polymerase delta subunit 3</fullName>
    </recommendedName>
</protein>
<evidence type="ECO:0000256" key="3">
    <source>
        <dbReference type="ARBA" id="ARBA00022705"/>
    </source>
</evidence>
<reference evidence="7" key="1">
    <citation type="submission" date="2025-08" db="UniProtKB">
        <authorList>
            <consortium name="RefSeq"/>
        </authorList>
    </citation>
    <scope>IDENTIFICATION</scope>
    <source>
        <tissue evidence="7">Gonads</tissue>
    </source>
</reference>
<proteinExistence type="predicted"/>
<dbReference type="GO" id="GO:0043625">
    <property type="term" value="C:delta DNA polymerase complex"/>
    <property type="evidence" value="ECO:0007669"/>
    <property type="project" value="InterPro"/>
</dbReference>
<comment type="subcellular location">
    <subcellularLocation>
        <location evidence="1">Nucleus</location>
    </subcellularLocation>
</comment>
<dbReference type="Pfam" id="PF09507">
    <property type="entry name" value="CDC27"/>
    <property type="match status" value="1"/>
</dbReference>
<feature type="region of interest" description="Disordered" evidence="5">
    <location>
        <begin position="383"/>
        <end position="448"/>
    </location>
</feature>
<dbReference type="PANTHER" id="PTHR17598">
    <property type="entry name" value="DNA POLYMERASE DELTA SUBUNIT 3"/>
    <property type="match status" value="1"/>
</dbReference>
<name>A0A6J2X4U7_SITOR</name>
<dbReference type="Gene3D" id="3.90.1030.20">
    <property type="entry name" value="DNA polymerase delta, p66 (Cdc27) subunit, wHTH domain"/>
    <property type="match status" value="1"/>
</dbReference>
<dbReference type="GO" id="GO:0006297">
    <property type="term" value="P:nucleotide-excision repair, DNA gap filling"/>
    <property type="evidence" value="ECO:0007669"/>
    <property type="project" value="TreeGrafter"/>
</dbReference>
<feature type="compositionally biased region" description="Low complexity" evidence="5">
    <location>
        <begin position="177"/>
        <end position="186"/>
    </location>
</feature>
<evidence type="ECO:0000313" key="7">
    <source>
        <dbReference type="RefSeq" id="XP_030746035.1"/>
    </source>
</evidence>
<evidence type="ECO:0000256" key="4">
    <source>
        <dbReference type="ARBA" id="ARBA00023242"/>
    </source>
</evidence>
<evidence type="ECO:0000256" key="5">
    <source>
        <dbReference type="SAM" id="MobiDB-lite"/>
    </source>
</evidence>
<evidence type="ECO:0000256" key="2">
    <source>
        <dbReference type="ARBA" id="ARBA00017589"/>
    </source>
</evidence>
<sequence>MEETYEKLEELIKDDDKIVTVPSFAWETNTPENEAREIIEKFIAVHDEEEQIQVTYVLVGTKKGEHGTSVVLVRKKDLHDVAKLFEDGVQKVVFSIQKAKSVDWNVLALAEPSAELCSDPIKGSVIGKNCIKRVLKKKLLAPLPTGTIKGKGSIFAKQPNKEIKSEEKVEVKKETTSNENNKNKTNQQGSISNMFGKATENKKSEEKDEKPLKKLTTNSSQPKKNSIMNMFGKIPPNKVKEPKKEIENEEKQPIKSETKSDIFDSDTEEEIMKDLEMIEEQPVNKKNVPNKKESNSKCSQKEVSKNNPKKRRAKNSGEGEKKRRRIIVENDSDSDLVEKSDEEPVVVKPVEKPPKNKKRKTVERTYQDEEGFLVTQTEYVYVSASEEESEPIKKPIEVSTKPKLEKKQSSNSENDVSPKKGAKKGKKNNLKKTPSGNQTSLMNFFKPK</sequence>
<dbReference type="OrthoDB" id="514823at2759"/>
<feature type="compositionally biased region" description="Acidic residues" evidence="5">
    <location>
        <begin position="330"/>
        <end position="344"/>
    </location>
</feature>
<keyword evidence="4" id="KW-0539">Nucleus</keyword>
<dbReference type="Proteomes" id="UP000504635">
    <property type="component" value="Unplaced"/>
</dbReference>
<dbReference type="GO" id="GO:0003887">
    <property type="term" value="F:DNA-directed DNA polymerase activity"/>
    <property type="evidence" value="ECO:0007669"/>
    <property type="project" value="TreeGrafter"/>
</dbReference>
<keyword evidence="3" id="KW-0235">DNA replication</keyword>
<dbReference type="GO" id="GO:0006271">
    <property type="term" value="P:DNA strand elongation involved in DNA replication"/>
    <property type="evidence" value="ECO:0007669"/>
    <property type="project" value="TreeGrafter"/>
</dbReference>
<feature type="compositionally biased region" description="Basic and acidic residues" evidence="5">
    <location>
        <begin position="199"/>
        <end position="212"/>
    </location>
</feature>
<feature type="compositionally biased region" description="Basic and acidic residues" evidence="5">
    <location>
        <begin position="159"/>
        <end position="176"/>
    </location>
</feature>
<organism evidence="6 7">
    <name type="scientific">Sitophilus oryzae</name>
    <name type="common">Rice weevil</name>
    <name type="synonym">Curculio oryzae</name>
    <dbReference type="NCBI Taxonomy" id="7048"/>
    <lineage>
        <taxon>Eukaryota</taxon>
        <taxon>Metazoa</taxon>
        <taxon>Ecdysozoa</taxon>
        <taxon>Arthropoda</taxon>
        <taxon>Hexapoda</taxon>
        <taxon>Insecta</taxon>
        <taxon>Pterygota</taxon>
        <taxon>Neoptera</taxon>
        <taxon>Endopterygota</taxon>
        <taxon>Coleoptera</taxon>
        <taxon>Polyphaga</taxon>
        <taxon>Cucujiformia</taxon>
        <taxon>Curculionidae</taxon>
        <taxon>Dryophthorinae</taxon>
        <taxon>Sitophilus</taxon>
    </lineage>
</organism>
<feature type="compositionally biased region" description="Polar residues" evidence="5">
    <location>
        <begin position="215"/>
        <end position="228"/>
    </location>
</feature>
<keyword evidence="6" id="KW-1185">Reference proteome</keyword>